<evidence type="ECO:0008006" key="4">
    <source>
        <dbReference type="Google" id="ProtNLM"/>
    </source>
</evidence>
<name>A0AAJ0F7F2_9PEZI</name>
<keyword evidence="1" id="KW-1133">Transmembrane helix</keyword>
<evidence type="ECO:0000313" key="2">
    <source>
        <dbReference type="EMBL" id="KAK1751125.1"/>
    </source>
</evidence>
<comment type="caution">
    <text evidence="2">The sequence shown here is derived from an EMBL/GenBank/DDBJ whole genome shotgun (WGS) entry which is preliminary data.</text>
</comment>
<protein>
    <recommendedName>
        <fullName evidence="4">Fungal N-terminal domain-containing protein</fullName>
    </recommendedName>
</protein>
<keyword evidence="3" id="KW-1185">Reference proteome</keyword>
<reference evidence="2" key="1">
    <citation type="submission" date="2023-06" db="EMBL/GenBank/DDBJ databases">
        <title>Genome-scale phylogeny and comparative genomics of the fungal order Sordariales.</title>
        <authorList>
            <consortium name="Lawrence Berkeley National Laboratory"/>
            <person name="Hensen N."/>
            <person name="Bonometti L."/>
            <person name="Westerberg I."/>
            <person name="Brannstrom I.O."/>
            <person name="Guillou S."/>
            <person name="Cros-Aarteil S."/>
            <person name="Calhoun S."/>
            <person name="Haridas S."/>
            <person name="Kuo A."/>
            <person name="Mondo S."/>
            <person name="Pangilinan J."/>
            <person name="Riley R."/>
            <person name="Labutti K."/>
            <person name="Andreopoulos B."/>
            <person name="Lipzen A."/>
            <person name="Chen C."/>
            <person name="Yanf M."/>
            <person name="Daum C."/>
            <person name="Ng V."/>
            <person name="Clum A."/>
            <person name="Steindorff A."/>
            <person name="Ohm R."/>
            <person name="Martin F."/>
            <person name="Silar P."/>
            <person name="Natvig D."/>
            <person name="Lalanne C."/>
            <person name="Gautier V."/>
            <person name="Ament-Velasquez S.L."/>
            <person name="Kruys A."/>
            <person name="Hutchinson M.I."/>
            <person name="Powell A.J."/>
            <person name="Barry K."/>
            <person name="Miller A.N."/>
            <person name="Grigoriev I.V."/>
            <person name="Debuchy R."/>
            <person name="Gladieux P."/>
            <person name="Thoren M.H."/>
            <person name="Johannesson H."/>
        </authorList>
    </citation>
    <scope>NUCLEOTIDE SEQUENCE</scope>
    <source>
        <strain evidence="2">PSN4</strain>
    </source>
</reference>
<keyword evidence="1" id="KW-0472">Membrane</keyword>
<sequence>MASTVNTTDAAGCVSLDCSDSALSVTGNVIGILTFALAAIASLGLYIRTIRDSEGELREARMQFRKRLDDLRRLIERVNTHFSESNGMDIPLIGEAMGRLIQLVNRATKVLHEIDGKIQGGWVLDELGRSSTMVETFRGRARFII</sequence>
<gene>
    <name evidence="2" type="ORF">QBC47DRAFT_392279</name>
</gene>
<organism evidence="2 3">
    <name type="scientific">Echria macrotheca</name>
    <dbReference type="NCBI Taxonomy" id="438768"/>
    <lineage>
        <taxon>Eukaryota</taxon>
        <taxon>Fungi</taxon>
        <taxon>Dikarya</taxon>
        <taxon>Ascomycota</taxon>
        <taxon>Pezizomycotina</taxon>
        <taxon>Sordariomycetes</taxon>
        <taxon>Sordariomycetidae</taxon>
        <taxon>Sordariales</taxon>
        <taxon>Schizotheciaceae</taxon>
        <taxon>Echria</taxon>
    </lineage>
</organism>
<keyword evidence="1" id="KW-0812">Transmembrane</keyword>
<accession>A0AAJ0F7F2</accession>
<dbReference type="EMBL" id="MU839843">
    <property type="protein sequence ID" value="KAK1751125.1"/>
    <property type="molecule type" value="Genomic_DNA"/>
</dbReference>
<evidence type="ECO:0000256" key="1">
    <source>
        <dbReference type="SAM" id="Phobius"/>
    </source>
</evidence>
<dbReference type="AlphaFoldDB" id="A0AAJ0F7F2"/>
<evidence type="ECO:0000313" key="3">
    <source>
        <dbReference type="Proteomes" id="UP001239445"/>
    </source>
</evidence>
<feature type="transmembrane region" description="Helical" evidence="1">
    <location>
        <begin position="29"/>
        <end position="47"/>
    </location>
</feature>
<dbReference type="Proteomes" id="UP001239445">
    <property type="component" value="Unassembled WGS sequence"/>
</dbReference>
<proteinExistence type="predicted"/>